<dbReference type="Proteomes" id="UP000716906">
    <property type="component" value="Unassembled WGS sequence"/>
</dbReference>
<evidence type="ECO:0000313" key="3">
    <source>
        <dbReference type="Proteomes" id="UP000716906"/>
    </source>
</evidence>
<dbReference type="Gene3D" id="3.40.630.30">
    <property type="match status" value="1"/>
</dbReference>
<dbReference type="RefSeq" id="WP_033126258.1">
    <property type="nucleotide sequence ID" value="NZ_JACLYY010000010.1"/>
</dbReference>
<sequence length="164" mass="18910">MGNDYLERFLKNSISLDDNFGKTYVFLSDDNQTIIGYYNLGMGYIEQFDTGITRKIGGAVHINCFALDEKYHGLVQAVTEKGLKINLSDILLDDCMSRIEEIRRNHLDFMFVTLNSTKEGYSLYLRNTYGNFLGYMLFYIQSIIFPAVFFFCGVCRVCNSDKKI</sequence>
<keyword evidence="1" id="KW-0812">Transmembrane</keyword>
<evidence type="ECO:0000256" key="1">
    <source>
        <dbReference type="SAM" id="Phobius"/>
    </source>
</evidence>
<accession>A0ABS2EA84</accession>
<reference evidence="2 3" key="1">
    <citation type="journal article" date="2021" name="Sci. Rep.">
        <title>The distribution of antibiotic resistance genes in chicken gut microbiota commensals.</title>
        <authorList>
            <person name="Juricova H."/>
            <person name="Matiasovicova J."/>
            <person name="Kubasova T."/>
            <person name="Cejkova D."/>
            <person name="Rychlik I."/>
        </authorList>
    </citation>
    <scope>NUCLEOTIDE SEQUENCE [LARGE SCALE GENOMIC DNA]</scope>
    <source>
        <strain evidence="2 3">An773</strain>
    </source>
</reference>
<protein>
    <submittedName>
        <fullName evidence="2">Uncharacterized protein</fullName>
    </submittedName>
</protein>
<keyword evidence="1" id="KW-0472">Membrane</keyword>
<gene>
    <name evidence="2" type="ORF">H7U36_10610</name>
</gene>
<evidence type="ECO:0000313" key="2">
    <source>
        <dbReference type="EMBL" id="MBM6738544.1"/>
    </source>
</evidence>
<name>A0ABS2EA84_9FIRM</name>
<proteinExistence type="predicted"/>
<comment type="caution">
    <text evidence="2">The sequence shown here is derived from an EMBL/GenBank/DDBJ whole genome shotgun (WGS) entry which is preliminary data.</text>
</comment>
<dbReference type="EMBL" id="JACLYY010000010">
    <property type="protein sequence ID" value="MBM6738544.1"/>
    <property type="molecule type" value="Genomic_DNA"/>
</dbReference>
<keyword evidence="1" id="KW-1133">Transmembrane helix</keyword>
<organism evidence="2 3">
    <name type="scientific">Faecalicatena fissicatena</name>
    <dbReference type="NCBI Taxonomy" id="290055"/>
    <lineage>
        <taxon>Bacteria</taxon>
        <taxon>Bacillati</taxon>
        <taxon>Bacillota</taxon>
        <taxon>Clostridia</taxon>
        <taxon>Lachnospirales</taxon>
        <taxon>Lachnospiraceae</taxon>
        <taxon>Faecalicatena</taxon>
    </lineage>
</organism>
<feature type="transmembrane region" description="Helical" evidence="1">
    <location>
        <begin position="132"/>
        <end position="158"/>
    </location>
</feature>
<keyword evidence="3" id="KW-1185">Reference proteome</keyword>